<organism evidence="1 2">
    <name type="scientific">Romanomermis culicivorax</name>
    <name type="common">Nematode worm</name>
    <dbReference type="NCBI Taxonomy" id="13658"/>
    <lineage>
        <taxon>Eukaryota</taxon>
        <taxon>Metazoa</taxon>
        <taxon>Ecdysozoa</taxon>
        <taxon>Nematoda</taxon>
        <taxon>Enoplea</taxon>
        <taxon>Dorylaimia</taxon>
        <taxon>Mermithida</taxon>
        <taxon>Mermithoidea</taxon>
        <taxon>Mermithidae</taxon>
        <taxon>Romanomermis</taxon>
    </lineage>
</organism>
<sequence>MQNLHTYYAIICIENPQSQNNKNLSSYHIHYEVIRRQNQWRGQMQVRKDKLMRFERTYVVLSLSAQKGK</sequence>
<evidence type="ECO:0000313" key="1">
    <source>
        <dbReference type="Proteomes" id="UP000887565"/>
    </source>
</evidence>
<name>A0A915HRE4_ROMCU</name>
<proteinExistence type="predicted"/>
<evidence type="ECO:0000313" key="2">
    <source>
        <dbReference type="WBParaSite" id="nRc.2.0.1.t04309-RA"/>
    </source>
</evidence>
<dbReference type="AlphaFoldDB" id="A0A915HRE4"/>
<protein>
    <submittedName>
        <fullName evidence="2">Ovule protein</fullName>
    </submittedName>
</protein>
<keyword evidence="1" id="KW-1185">Reference proteome</keyword>
<dbReference type="WBParaSite" id="nRc.2.0.1.t04309-RA">
    <property type="protein sequence ID" value="nRc.2.0.1.t04309-RA"/>
    <property type="gene ID" value="nRc.2.0.1.g04309"/>
</dbReference>
<accession>A0A915HRE4</accession>
<dbReference type="Proteomes" id="UP000887565">
    <property type="component" value="Unplaced"/>
</dbReference>
<reference evidence="2" key="1">
    <citation type="submission" date="2022-11" db="UniProtKB">
        <authorList>
            <consortium name="WormBaseParasite"/>
        </authorList>
    </citation>
    <scope>IDENTIFICATION</scope>
</reference>